<evidence type="ECO:0000313" key="2">
    <source>
        <dbReference type="Proteomes" id="UP001062846"/>
    </source>
</evidence>
<name>A0ACC0MCV2_RHOML</name>
<evidence type="ECO:0000313" key="1">
    <source>
        <dbReference type="EMBL" id="KAI8538724.1"/>
    </source>
</evidence>
<organism evidence="1 2">
    <name type="scientific">Rhododendron molle</name>
    <name type="common">Chinese azalea</name>
    <name type="synonym">Azalea mollis</name>
    <dbReference type="NCBI Taxonomy" id="49168"/>
    <lineage>
        <taxon>Eukaryota</taxon>
        <taxon>Viridiplantae</taxon>
        <taxon>Streptophyta</taxon>
        <taxon>Embryophyta</taxon>
        <taxon>Tracheophyta</taxon>
        <taxon>Spermatophyta</taxon>
        <taxon>Magnoliopsida</taxon>
        <taxon>eudicotyledons</taxon>
        <taxon>Gunneridae</taxon>
        <taxon>Pentapetalae</taxon>
        <taxon>asterids</taxon>
        <taxon>Ericales</taxon>
        <taxon>Ericaceae</taxon>
        <taxon>Ericoideae</taxon>
        <taxon>Rhodoreae</taxon>
        <taxon>Rhododendron</taxon>
    </lineage>
</organism>
<gene>
    <name evidence="1" type="ORF">RHMOL_Rhmol09G0126500</name>
</gene>
<comment type="caution">
    <text evidence="1">The sequence shown here is derived from an EMBL/GenBank/DDBJ whole genome shotgun (WGS) entry which is preliminary data.</text>
</comment>
<proteinExistence type="predicted"/>
<dbReference type="EMBL" id="CM046396">
    <property type="protein sequence ID" value="KAI8538724.1"/>
    <property type="molecule type" value="Genomic_DNA"/>
</dbReference>
<dbReference type="Proteomes" id="UP001062846">
    <property type="component" value="Chromosome 9"/>
</dbReference>
<sequence>MIMYIFSPSFNPSLAFNPVHLPLQPISHPERKPTGQTFISHPSSTPPSEQPFYLSLSFSLPPSPPPHLTSNPWTVAGNTNGVQAAIGNSGYDPDPRSKTHTFYENKAEILTLKLTHAHLQSNICVRFVCKRSGVEGLGLVLFLLDGAWQASSRRGVMAWVHVDGGGQEVAHHVDKCNSSSATLGEIRAGLLVLEWAFAKDFWRLLFRGFSNLKMLIPLCKQHYGFLLIMYSF</sequence>
<protein>
    <submittedName>
        <fullName evidence="1">Uncharacterized protein</fullName>
    </submittedName>
</protein>
<accession>A0ACC0MCV2</accession>
<reference evidence="1" key="1">
    <citation type="submission" date="2022-02" db="EMBL/GenBank/DDBJ databases">
        <title>Plant Genome Project.</title>
        <authorList>
            <person name="Zhang R.-G."/>
        </authorList>
    </citation>
    <scope>NUCLEOTIDE SEQUENCE</scope>
    <source>
        <strain evidence="1">AT1</strain>
    </source>
</reference>
<keyword evidence="2" id="KW-1185">Reference proteome</keyword>